<name>X6NWN9_RETFI</name>
<dbReference type="EMBL" id="ASPP01005517">
    <property type="protein sequence ID" value="ETO30366.1"/>
    <property type="molecule type" value="Genomic_DNA"/>
</dbReference>
<evidence type="ECO:0000313" key="3">
    <source>
        <dbReference type="Proteomes" id="UP000023152"/>
    </source>
</evidence>
<comment type="caution">
    <text evidence="2">The sequence shown here is derived from an EMBL/GenBank/DDBJ whole genome shotgun (WGS) entry which is preliminary data.</text>
</comment>
<gene>
    <name evidence="2" type="ORF">RFI_06754</name>
</gene>
<dbReference type="AlphaFoldDB" id="X6NWN9"/>
<feature type="compositionally biased region" description="Polar residues" evidence="1">
    <location>
        <begin position="82"/>
        <end position="95"/>
    </location>
</feature>
<proteinExistence type="predicted"/>
<dbReference type="Proteomes" id="UP000023152">
    <property type="component" value="Unassembled WGS sequence"/>
</dbReference>
<evidence type="ECO:0000256" key="1">
    <source>
        <dbReference type="SAM" id="MobiDB-lite"/>
    </source>
</evidence>
<keyword evidence="3" id="KW-1185">Reference proteome</keyword>
<accession>X6NWN9</accession>
<organism evidence="2 3">
    <name type="scientific">Reticulomyxa filosa</name>
    <dbReference type="NCBI Taxonomy" id="46433"/>
    <lineage>
        <taxon>Eukaryota</taxon>
        <taxon>Sar</taxon>
        <taxon>Rhizaria</taxon>
        <taxon>Retaria</taxon>
        <taxon>Foraminifera</taxon>
        <taxon>Monothalamids</taxon>
        <taxon>Reticulomyxidae</taxon>
        <taxon>Reticulomyxa</taxon>
    </lineage>
</organism>
<sequence length="110" mass="12128">MLSCYCSHRCRRNKLLKKQAAEPGNVAELMLAGGEHSSSGSDPEPDRAPANAADIKKSQYADDDNNNPQEEFEWENEEGKSSRPSSYEQVQNDEQSAIKAFDPNNVGVVV</sequence>
<feature type="compositionally biased region" description="Acidic residues" evidence="1">
    <location>
        <begin position="61"/>
        <end position="76"/>
    </location>
</feature>
<feature type="region of interest" description="Disordered" evidence="1">
    <location>
        <begin position="31"/>
        <end position="110"/>
    </location>
</feature>
<reference evidence="2 3" key="1">
    <citation type="journal article" date="2013" name="Curr. Biol.">
        <title>The Genome of the Foraminiferan Reticulomyxa filosa.</title>
        <authorList>
            <person name="Glockner G."/>
            <person name="Hulsmann N."/>
            <person name="Schleicher M."/>
            <person name="Noegel A.A."/>
            <person name="Eichinger L."/>
            <person name="Gallinger C."/>
            <person name="Pawlowski J."/>
            <person name="Sierra R."/>
            <person name="Euteneuer U."/>
            <person name="Pillet L."/>
            <person name="Moustafa A."/>
            <person name="Platzer M."/>
            <person name="Groth M."/>
            <person name="Szafranski K."/>
            <person name="Schliwa M."/>
        </authorList>
    </citation>
    <scope>NUCLEOTIDE SEQUENCE [LARGE SCALE GENOMIC DNA]</scope>
</reference>
<protein>
    <submittedName>
        <fullName evidence="2">Uncharacterized protein</fullName>
    </submittedName>
</protein>
<evidence type="ECO:0000313" key="2">
    <source>
        <dbReference type="EMBL" id="ETO30366.1"/>
    </source>
</evidence>